<comment type="caution">
    <text evidence="4">The sequence shown here is derived from an EMBL/GenBank/DDBJ whole genome shotgun (WGS) entry which is preliminary data.</text>
</comment>
<keyword evidence="2" id="KW-0812">Transmembrane</keyword>
<organism evidence="4 5">
    <name type="scientific">Comamonas terrae</name>
    <dbReference type="NCBI Taxonomy" id="673548"/>
    <lineage>
        <taxon>Bacteria</taxon>
        <taxon>Pseudomonadati</taxon>
        <taxon>Pseudomonadota</taxon>
        <taxon>Betaproteobacteria</taxon>
        <taxon>Burkholderiales</taxon>
        <taxon>Comamonadaceae</taxon>
        <taxon>Comamonas</taxon>
    </lineage>
</organism>
<dbReference type="Pfam" id="PF13116">
    <property type="entry name" value="YhdP"/>
    <property type="match status" value="1"/>
</dbReference>
<dbReference type="InterPro" id="IPR025263">
    <property type="entry name" value="YhdP_central"/>
</dbReference>
<dbReference type="RefSeq" id="WP_066474240.1">
    <property type="nucleotide sequence ID" value="NZ_BCNT01000004.1"/>
</dbReference>
<evidence type="ECO:0000256" key="2">
    <source>
        <dbReference type="SAM" id="Phobius"/>
    </source>
</evidence>
<evidence type="ECO:0000313" key="4">
    <source>
        <dbReference type="EMBL" id="MFD2753698.1"/>
    </source>
</evidence>
<evidence type="ECO:0000313" key="5">
    <source>
        <dbReference type="Proteomes" id="UP001597463"/>
    </source>
</evidence>
<dbReference type="NCBIfam" id="TIGR02099">
    <property type="entry name" value="YhdP family protein"/>
    <property type="match status" value="1"/>
</dbReference>
<dbReference type="PANTHER" id="PTHR38690:SF1">
    <property type="entry name" value="PROTEASE"/>
    <property type="match status" value="1"/>
</dbReference>
<name>A0ABW5UJ93_9BURK</name>
<dbReference type="InterPro" id="IPR011836">
    <property type="entry name" value="YhdP"/>
</dbReference>
<reference evidence="5" key="1">
    <citation type="journal article" date="2019" name="Int. J. Syst. Evol. Microbiol.">
        <title>The Global Catalogue of Microorganisms (GCM) 10K type strain sequencing project: providing services to taxonomists for standard genome sequencing and annotation.</title>
        <authorList>
            <consortium name="The Broad Institute Genomics Platform"/>
            <consortium name="The Broad Institute Genome Sequencing Center for Infectious Disease"/>
            <person name="Wu L."/>
            <person name="Ma J."/>
        </authorList>
    </citation>
    <scope>NUCLEOTIDE SEQUENCE [LARGE SCALE GENOMIC DNA]</scope>
    <source>
        <strain evidence="5">TISTR 1906</strain>
    </source>
</reference>
<protein>
    <submittedName>
        <fullName evidence="4">YhdP family protein</fullName>
    </submittedName>
</protein>
<dbReference type="EMBL" id="JBHUMV010000002">
    <property type="protein sequence ID" value="MFD2753698.1"/>
    <property type="molecule type" value="Genomic_DNA"/>
</dbReference>
<evidence type="ECO:0000256" key="1">
    <source>
        <dbReference type="SAM" id="MobiDB-lite"/>
    </source>
</evidence>
<dbReference type="PANTHER" id="PTHR38690">
    <property type="entry name" value="PROTEASE-RELATED"/>
    <property type="match status" value="1"/>
</dbReference>
<keyword evidence="2" id="KW-1133">Transmembrane helix</keyword>
<evidence type="ECO:0000259" key="3">
    <source>
        <dbReference type="Pfam" id="PF13116"/>
    </source>
</evidence>
<keyword evidence="5" id="KW-1185">Reference proteome</keyword>
<accession>A0ABW5UJ93</accession>
<keyword evidence="2" id="KW-0472">Membrane</keyword>
<sequence>MIEPKPHPTRLIHRLASLARWSLGLVLALWLAAATVWAGLHLWIVPRISEWRPELQSLASRALGIPVTIEALAARRDGLVPTFELTDVVLHDPANGGKALHLARVVVAVSARSLLTLGVEQIYVEAPELTVRRAPDGQIFVAGIAVTASGSDKNNHADWFLSQPEIALRRGSVQWIDEKLQAPPLALHDVDLVLRNKGWSHSLRLDATPPEAWGHRFSLMGRFREPLLSVHEGRIERWSGQAFMDFAQVDLSQLGQYLEPQDWKLQQGKGSVRAWVEVSRGQPVGTVADLAIEALQLQWKDKPQPLQLQSLHGRLSARSQDGYQLAVQGLSFTTGDGLHWPRGDFNLRYQPTGASEQGPQGERGELRADGLDLAIASQVLRRLPVPQALQTQLQALAPSGRLHQLQLSWRGPVDTPTHYKASGQFEQLELRGQPSDQGPGHTGVPGFQGVSGQFAFDQDSGRARIGRASQGPQAVLSFPGVFEDPDIPLDELDATVQWQLQGQGKDRTIKVQVPQLRFANDDTAGQLQARWQTGAGTAAEPRFPGLLELQGQLGRANGARIHRYLPLEVGDDARRYVREAVTAGQASAVNFRVRGDLEHFPFDKAHQGSPKGSARGDFHVEARVHDVHYQYVPAYLLSPGEKPWPALTQLTGELVFDKNSMHVRKARGMLGGSAVALDDAQAAVDDWNQTEVEVQARAHGPLGDMLAIVQASALSALTEHALDESRGDGPAKLALKLHLPTAHMQRSKISGAVELNGNSIQLMPEVPLLSQARGTVQFSETGFNLTGVQARALGGAVRIEGGMKPAANAAAGSSTPIQIQVQGLATAKGLQEARELGPFARMAKHLQGQARYSLQLNIHKATEFTFQSDLQGMGLQLPAPLGKPVQETLPVRISRRLLSAEADQLSVQWGNAGAAMIDRKLQDGGAQVQRGSYVLAPGAQADAGKLPPQGLAARMEQPRLDVDAWTDLLQDLAGESPTAADSGKPGSAMDDMRQYLPQQLELKAGELRLHGRQLHDVAVLTSHAGKAWSSQITARELAGTIEYREGSPQEPAGQLIARLSRLTIPDAESGLDLVNEQDAAVRELPALQISVDDFRLGARSLGHLEVQARNQLLPGSTGQSSGVRQWQLSRFDISTAEASLTANGQWSIRYGDKAHPGDTQLHFRLALRDVGQLLRRFDMPGVVANGQGSLQGDIAWSGSPITPDFRTMSGTVHVDVQKGQFLKADPGLAKLLGVLSLQALPRRLTLDFRDVFRNGFSFDFMRGDVQIQKGMARTNNMQMKGVNAAVLMEGSADIDKETQDLHVVVVPEINAMTASLVATAINPVVGLSSFLAQMILRGPLIAANTKEFQIRGSWDDPQVVELPRRALKKGAANGSPLDESGSNAKMPEPGRPAAETPASPAGTEAKENP</sequence>
<dbReference type="Proteomes" id="UP001597463">
    <property type="component" value="Unassembled WGS sequence"/>
</dbReference>
<feature type="domain" description="YhdP central" evidence="3">
    <location>
        <begin position="14"/>
        <end position="1359"/>
    </location>
</feature>
<feature type="region of interest" description="Disordered" evidence="1">
    <location>
        <begin position="1365"/>
        <end position="1409"/>
    </location>
</feature>
<feature type="transmembrane region" description="Helical" evidence="2">
    <location>
        <begin position="21"/>
        <end position="44"/>
    </location>
</feature>
<proteinExistence type="predicted"/>
<gene>
    <name evidence="4" type="ORF">ACFSW6_06335</name>
</gene>